<dbReference type="Proteomes" id="UP000650424">
    <property type="component" value="Unassembled WGS sequence"/>
</dbReference>
<feature type="domain" description="Antirepressor protein ant N-terminal" evidence="1">
    <location>
        <begin position="1"/>
        <end position="84"/>
    </location>
</feature>
<evidence type="ECO:0000313" key="2">
    <source>
        <dbReference type="EMBL" id="MBC3917317.1"/>
    </source>
</evidence>
<proteinExistence type="predicted"/>
<reference evidence="2 3" key="1">
    <citation type="submission" date="2020-08" db="EMBL/GenBank/DDBJ databases">
        <title>Novel species isolated from subtropical streams in China.</title>
        <authorList>
            <person name="Lu H."/>
        </authorList>
    </citation>
    <scope>NUCLEOTIDE SEQUENCE [LARGE SCALE GENOMIC DNA]</scope>
    <source>
        <strain evidence="2 3">CY18W</strain>
    </source>
</reference>
<sequence>MRPIVENMGLLWASQYVKLNEKFNSVVSIIETTSSDGKNYEMTCLPLCKLPAWLYSINPNKVKTELRDKITRYQNECDDVLWDH</sequence>
<accession>A0ABR6ZN46</accession>
<keyword evidence="3" id="KW-1185">Reference proteome</keyword>
<dbReference type="RefSeq" id="WP_186946545.1">
    <property type="nucleotide sequence ID" value="NZ_JACOGF010000003.1"/>
</dbReference>
<gene>
    <name evidence="2" type="ORF">H8L32_07510</name>
</gene>
<dbReference type="Pfam" id="PF10547">
    <property type="entry name" value="P22_AR_N"/>
    <property type="match status" value="1"/>
</dbReference>
<protein>
    <submittedName>
        <fullName evidence="2">Phage antirepressor N-terminal domain-containing protein</fullName>
    </submittedName>
</protein>
<dbReference type="InterPro" id="IPR018875">
    <property type="entry name" value="Antirepressor_Ant_N"/>
</dbReference>
<dbReference type="PRINTS" id="PR01994">
    <property type="entry name" value="ANTIREPRESSR"/>
</dbReference>
<comment type="caution">
    <text evidence="2">The sequence shown here is derived from an EMBL/GenBank/DDBJ whole genome shotgun (WGS) entry which is preliminary data.</text>
</comment>
<evidence type="ECO:0000313" key="3">
    <source>
        <dbReference type="Proteomes" id="UP000650424"/>
    </source>
</evidence>
<dbReference type="EMBL" id="JACOGF010000003">
    <property type="protein sequence ID" value="MBC3917317.1"/>
    <property type="molecule type" value="Genomic_DNA"/>
</dbReference>
<organism evidence="2 3">
    <name type="scientific">Undibacterium hunanense</name>
    <dbReference type="NCBI Taxonomy" id="2762292"/>
    <lineage>
        <taxon>Bacteria</taxon>
        <taxon>Pseudomonadati</taxon>
        <taxon>Pseudomonadota</taxon>
        <taxon>Betaproteobacteria</taxon>
        <taxon>Burkholderiales</taxon>
        <taxon>Oxalobacteraceae</taxon>
        <taxon>Undibacterium</taxon>
    </lineage>
</organism>
<evidence type="ECO:0000259" key="1">
    <source>
        <dbReference type="Pfam" id="PF10547"/>
    </source>
</evidence>
<name>A0ABR6ZN46_9BURK</name>